<name>A0A938BJY2_9BACT</name>
<organism evidence="1 2">
    <name type="scientific">Candidatus Tanganyikabacteria bacterium</name>
    <dbReference type="NCBI Taxonomy" id="2961651"/>
    <lineage>
        <taxon>Bacteria</taxon>
        <taxon>Bacillati</taxon>
        <taxon>Candidatus Sericytochromatia</taxon>
        <taxon>Candidatus Tanganyikabacteria</taxon>
    </lineage>
</organism>
<dbReference type="Gene3D" id="3.40.1160.10">
    <property type="entry name" value="Acetylglutamate kinase-like"/>
    <property type="match status" value="1"/>
</dbReference>
<dbReference type="AlphaFoldDB" id="A0A938BJY2"/>
<evidence type="ECO:0000313" key="2">
    <source>
        <dbReference type="Proteomes" id="UP000703893"/>
    </source>
</evidence>
<comment type="caution">
    <text evidence="1">The sequence shown here is derived from an EMBL/GenBank/DDBJ whole genome shotgun (WGS) entry which is preliminary data.</text>
</comment>
<dbReference type="EMBL" id="VGJX01000020">
    <property type="protein sequence ID" value="MBM3273651.1"/>
    <property type="molecule type" value="Genomic_DNA"/>
</dbReference>
<reference evidence="1 2" key="1">
    <citation type="submission" date="2019-03" db="EMBL/GenBank/DDBJ databases">
        <title>Lake Tanganyika Metagenome-Assembled Genomes (MAGs).</title>
        <authorList>
            <person name="Tran P."/>
        </authorList>
    </citation>
    <scope>NUCLEOTIDE SEQUENCE [LARGE SCALE GENOMIC DNA]</scope>
    <source>
        <strain evidence="1">K_DeepCast_65m_m2_236</strain>
    </source>
</reference>
<dbReference type="GO" id="GO:0016301">
    <property type="term" value="F:kinase activity"/>
    <property type="evidence" value="ECO:0007669"/>
    <property type="project" value="UniProtKB-KW"/>
</dbReference>
<evidence type="ECO:0000313" key="1">
    <source>
        <dbReference type="EMBL" id="MBM3273651.1"/>
    </source>
</evidence>
<feature type="non-terminal residue" evidence="1">
    <location>
        <position position="73"/>
    </location>
</feature>
<proteinExistence type="predicted"/>
<keyword evidence="1" id="KW-0808">Transferase</keyword>
<accession>A0A938BJY2</accession>
<sequence>MRHGLPSPYEHSTLSERDVRTLVPTQTIRINPEVNIVKIGGQSIFDRGRPAVYPLIDEIAACRDSHNMILTVG</sequence>
<gene>
    <name evidence="1" type="ORF">FJZ00_00755</name>
</gene>
<dbReference type="Proteomes" id="UP000703893">
    <property type="component" value="Unassembled WGS sequence"/>
</dbReference>
<keyword evidence="1" id="KW-0418">Kinase</keyword>
<dbReference type="InterPro" id="IPR036393">
    <property type="entry name" value="AceGlu_kinase-like_sf"/>
</dbReference>
<protein>
    <submittedName>
        <fullName evidence="1">Uridine kinase</fullName>
    </submittedName>
</protein>